<evidence type="ECO:0000256" key="1">
    <source>
        <dbReference type="ARBA" id="ARBA00004123"/>
    </source>
</evidence>
<keyword evidence="5" id="KW-0539">Nucleus</keyword>
<protein>
    <recommendedName>
        <fullName evidence="7">ORC6 first cyclin-like domain-containing protein</fullName>
    </recommendedName>
</protein>
<dbReference type="EMBL" id="KN846951">
    <property type="protein sequence ID" value="KIV86897.1"/>
    <property type="molecule type" value="Genomic_DNA"/>
</dbReference>
<organism evidence="8 9">
    <name type="scientific">Exophiala sideris</name>
    <dbReference type="NCBI Taxonomy" id="1016849"/>
    <lineage>
        <taxon>Eukaryota</taxon>
        <taxon>Fungi</taxon>
        <taxon>Dikarya</taxon>
        <taxon>Ascomycota</taxon>
        <taxon>Pezizomycotina</taxon>
        <taxon>Eurotiomycetes</taxon>
        <taxon>Chaetothyriomycetidae</taxon>
        <taxon>Chaetothyriales</taxon>
        <taxon>Herpotrichiellaceae</taxon>
        <taxon>Exophiala</taxon>
    </lineage>
</organism>
<gene>
    <name evidence="8" type="ORF">PV11_02478</name>
</gene>
<dbReference type="InterPro" id="IPR008721">
    <property type="entry name" value="ORC6_cyclin_first"/>
</dbReference>
<evidence type="ECO:0000256" key="3">
    <source>
        <dbReference type="ARBA" id="ARBA00022705"/>
    </source>
</evidence>
<keyword evidence="4" id="KW-0238">DNA-binding</keyword>
<evidence type="ECO:0000313" key="9">
    <source>
        <dbReference type="Proteomes" id="UP000053599"/>
    </source>
</evidence>
<keyword evidence="3" id="KW-0235">DNA replication</keyword>
<evidence type="ECO:0000256" key="4">
    <source>
        <dbReference type="ARBA" id="ARBA00023125"/>
    </source>
</evidence>
<feature type="region of interest" description="Disordered" evidence="6">
    <location>
        <begin position="100"/>
        <end position="119"/>
    </location>
</feature>
<dbReference type="OrthoDB" id="5367324at2759"/>
<dbReference type="GO" id="GO:0005664">
    <property type="term" value="C:nuclear origin of replication recognition complex"/>
    <property type="evidence" value="ECO:0007669"/>
    <property type="project" value="InterPro"/>
</dbReference>
<comment type="similarity">
    <text evidence="2">Belongs to the ORC6 family.</text>
</comment>
<name>A0A0D1YWG1_9EURO</name>
<dbReference type="AlphaFoldDB" id="A0A0D1YWG1"/>
<dbReference type="Pfam" id="PF05460">
    <property type="entry name" value="ORC6"/>
    <property type="match status" value="1"/>
</dbReference>
<reference evidence="8 9" key="1">
    <citation type="submission" date="2015-01" db="EMBL/GenBank/DDBJ databases">
        <title>The Genome Sequence of Exophiala sideris CBS121828.</title>
        <authorList>
            <consortium name="The Broad Institute Genomics Platform"/>
            <person name="Cuomo C."/>
            <person name="de Hoog S."/>
            <person name="Gorbushina A."/>
            <person name="Stielow B."/>
            <person name="Teixiera M."/>
            <person name="Abouelleil A."/>
            <person name="Chapman S.B."/>
            <person name="Priest M."/>
            <person name="Young S.K."/>
            <person name="Wortman J."/>
            <person name="Nusbaum C."/>
            <person name="Birren B."/>
        </authorList>
    </citation>
    <scope>NUCLEOTIDE SEQUENCE [LARGE SCALE GENOMIC DNA]</scope>
    <source>
        <strain evidence="8 9">CBS 121828</strain>
    </source>
</reference>
<comment type="subcellular location">
    <subcellularLocation>
        <location evidence="1">Nucleus</location>
    </subcellularLocation>
</comment>
<evidence type="ECO:0000256" key="5">
    <source>
        <dbReference type="ARBA" id="ARBA00023242"/>
    </source>
</evidence>
<feature type="domain" description="ORC6 first cyclin-like" evidence="7">
    <location>
        <begin position="11"/>
        <end position="98"/>
    </location>
</feature>
<accession>A0A0D1YWG1</accession>
<dbReference type="GO" id="GO:0003677">
    <property type="term" value="F:DNA binding"/>
    <property type="evidence" value="ECO:0007669"/>
    <property type="project" value="UniProtKB-KW"/>
</dbReference>
<evidence type="ECO:0000256" key="6">
    <source>
        <dbReference type="SAM" id="MobiDB-lite"/>
    </source>
</evidence>
<evidence type="ECO:0000259" key="7">
    <source>
        <dbReference type="Pfam" id="PF05460"/>
    </source>
</evidence>
<dbReference type="Proteomes" id="UP000053599">
    <property type="component" value="Unassembled WGS sequence"/>
</dbReference>
<evidence type="ECO:0000313" key="8">
    <source>
        <dbReference type="EMBL" id="KIV86897.1"/>
    </source>
</evidence>
<feature type="region of interest" description="Disordered" evidence="6">
    <location>
        <begin position="315"/>
        <end position="341"/>
    </location>
</feature>
<dbReference type="GO" id="GO:0006260">
    <property type="term" value="P:DNA replication"/>
    <property type="evidence" value="ECO:0007669"/>
    <property type="project" value="UniProtKB-KW"/>
</dbReference>
<proteinExistence type="inferred from homology"/>
<dbReference type="STRING" id="1016849.A0A0D1YWG1"/>
<dbReference type="HOGENOM" id="CLU_045412_0_0_1"/>
<sequence>MPASSAIQQSLTALLPTYAQKLPAKLIHLSESLLAQSRQRASQLKPDEEIARAYACCEIACKRLRAQCRLPAVKAGGAPCKPAVYKKLVTFLERVLDEDAAASTPRSTPGGRKRTADGNSKVAIPVPSAITKISNSQPNPFLGKLKASANKSDAENLDTNGAPAFLMSSIRRLCKVFSTVLLAPHVYTGTCVVLKLAEIWPREDGSAAIDENESLIEEITGLLVALYLMTLTRMMTVKMTTSVYKTTCAKAVEQLNYKPGAAGVEAWIRRINREGYCGKQDWWMSVPESVFDFDPNKKKTTTALQTNVEDDEDEDIILSSKRRRRSGAKESKDLEERDDPEGVLLPGLLTMMQDSVDFLSEERTRKYEAWKKQFLKKLDKMDKTPAAGARRAIAVE</sequence>
<evidence type="ECO:0000256" key="2">
    <source>
        <dbReference type="ARBA" id="ARBA00010840"/>
    </source>
</evidence>